<evidence type="ECO:0000259" key="2">
    <source>
        <dbReference type="PROSITE" id="PS50206"/>
    </source>
</evidence>
<keyword evidence="4" id="KW-1185">Reference proteome</keyword>
<evidence type="ECO:0000313" key="3">
    <source>
        <dbReference type="EMBL" id="MFC4803522.1"/>
    </source>
</evidence>
<gene>
    <name evidence="3" type="ORF">ACFO4R_00355</name>
</gene>
<dbReference type="InterPro" id="IPR050229">
    <property type="entry name" value="GlpE_sulfurtransferase"/>
</dbReference>
<dbReference type="EMBL" id="JBHSHL010000002">
    <property type="protein sequence ID" value="MFC4803522.1"/>
    <property type="molecule type" value="Genomic_DNA"/>
</dbReference>
<dbReference type="Pfam" id="PF00581">
    <property type="entry name" value="Rhodanese"/>
    <property type="match status" value="1"/>
</dbReference>
<dbReference type="InterPro" id="IPR036873">
    <property type="entry name" value="Rhodanese-like_dom_sf"/>
</dbReference>
<dbReference type="CDD" id="cd00158">
    <property type="entry name" value="RHOD"/>
    <property type="match status" value="1"/>
</dbReference>
<dbReference type="Gene3D" id="3.40.250.10">
    <property type="entry name" value="Rhodanese-like domain"/>
    <property type="match status" value="1"/>
</dbReference>
<dbReference type="Proteomes" id="UP001595916">
    <property type="component" value="Unassembled WGS sequence"/>
</dbReference>
<name>A0ABV9QHN7_9FIRM</name>
<organism evidence="3 4">
    <name type="scientific">Filifactor villosus</name>
    <dbReference type="NCBI Taxonomy" id="29374"/>
    <lineage>
        <taxon>Bacteria</taxon>
        <taxon>Bacillati</taxon>
        <taxon>Bacillota</taxon>
        <taxon>Clostridia</taxon>
        <taxon>Peptostreptococcales</taxon>
        <taxon>Filifactoraceae</taxon>
        <taxon>Filifactor</taxon>
    </lineage>
</organism>
<dbReference type="PROSITE" id="PS50206">
    <property type="entry name" value="RHODANESE_3"/>
    <property type="match status" value="1"/>
</dbReference>
<accession>A0ABV9QHN7</accession>
<dbReference type="SUPFAM" id="SSF52821">
    <property type="entry name" value="Rhodanese/Cell cycle control phosphatase"/>
    <property type="match status" value="1"/>
</dbReference>
<feature type="domain" description="Rhodanese" evidence="2">
    <location>
        <begin position="61"/>
        <end position="146"/>
    </location>
</feature>
<reference evidence="4" key="1">
    <citation type="journal article" date="2019" name="Int. J. Syst. Evol. Microbiol.">
        <title>The Global Catalogue of Microorganisms (GCM) 10K type strain sequencing project: providing services to taxonomists for standard genome sequencing and annotation.</title>
        <authorList>
            <consortium name="The Broad Institute Genomics Platform"/>
            <consortium name="The Broad Institute Genome Sequencing Center for Infectious Disease"/>
            <person name="Wu L."/>
            <person name="Ma J."/>
        </authorList>
    </citation>
    <scope>NUCLEOTIDE SEQUENCE [LARGE SCALE GENOMIC DNA]</scope>
    <source>
        <strain evidence="4">CCUG 46385</strain>
    </source>
</reference>
<dbReference type="PANTHER" id="PTHR43031:SF18">
    <property type="entry name" value="RHODANESE-RELATED SULFURTRANSFERASES"/>
    <property type="match status" value="1"/>
</dbReference>
<dbReference type="PANTHER" id="PTHR43031">
    <property type="entry name" value="FAD-DEPENDENT OXIDOREDUCTASE"/>
    <property type="match status" value="1"/>
</dbReference>
<dbReference type="PROSITE" id="PS51257">
    <property type="entry name" value="PROKAR_LIPOPROTEIN"/>
    <property type="match status" value="1"/>
</dbReference>
<evidence type="ECO:0000313" key="4">
    <source>
        <dbReference type="Proteomes" id="UP001595916"/>
    </source>
</evidence>
<comment type="caution">
    <text evidence="3">The sequence shown here is derived from an EMBL/GenBank/DDBJ whole genome shotgun (WGS) entry which is preliminary data.</text>
</comment>
<evidence type="ECO:0000256" key="1">
    <source>
        <dbReference type="SAM" id="SignalP"/>
    </source>
</evidence>
<dbReference type="InterPro" id="IPR001763">
    <property type="entry name" value="Rhodanese-like_dom"/>
</dbReference>
<feature type="chain" id="PRO_5046517314" evidence="1">
    <location>
        <begin position="25"/>
        <end position="148"/>
    </location>
</feature>
<proteinExistence type="predicted"/>
<keyword evidence="1" id="KW-0732">Signal</keyword>
<protein>
    <submittedName>
        <fullName evidence="3">Rhodanese-like domain-containing protein</fullName>
    </submittedName>
</protein>
<dbReference type="SMART" id="SM00450">
    <property type="entry name" value="RHOD"/>
    <property type="match status" value="1"/>
</dbReference>
<dbReference type="RefSeq" id="WP_379786956.1">
    <property type="nucleotide sequence ID" value="NZ_JBHSHL010000002.1"/>
</dbReference>
<sequence length="148" mass="15737">MKKLVFGIAMALSLAVGVSCTANSGSSVPQAEQTLQEQTDQAVLKDMSPSELEELLKSGEKLEGAVLVDVRTAEEFASGHLKGAINIPLQDIEANVGKVEEYKDRKIILYCRSGNRSGQAGELLVANGFTDVYNAGGIGDYSSDVIEK</sequence>
<feature type="signal peptide" evidence="1">
    <location>
        <begin position="1"/>
        <end position="24"/>
    </location>
</feature>